<dbReference type="InterPro" id="IPR004360">
    <property type="entry name" value="Glyas_Fos-R_dOase_dom"/>
</dbReference>
<dbReference type="PANTHER" id="PTHR33993">
    <property type="entry name" value="GLYOXALASE-RELATED"/>
    <property type="match status" value="1"/>
</dbReference>
<gene>
    <name evidence="2" type="ORF">HH304_11125</name>
</gene>
<sequence length="126" mass="14153">MSPSPTPQSWISWFEIPVDDLQRAKSFYEAILDISIEIEDFGDFKMGIFPHDKIGGALVQNEYYKTGPAGPLIYLNVNPDLEIVQERIEAAGGTLMIHKRQISPEHGYMAVFSDTEGNRIALHSDN</sequence>
<dbReference type="InterPro" id="IPR029068">
    <property type="entry name" value="Glyas_Bleomycin-R_OHBP_Dase"/>
</dbReference>
<reference evidence="2 3" key="1">
    <citation type="submission" date="2020-04" db="EMBL/GenBank/DDBJ databases">
        <title>Flammeovirgaceae bacterium KN852 isolated from deep sea.</title>
        <authorList>
            <person name="Zhang D.-C."/>
        </authorList>
    </citation>
    <scope>NUCLEOTIDE SEQUENCE [LARGE SCALE GENOMIC DNA]</scope>
    <source>
        <strain evidence="2 3">KN852</strain>
    </source>
</reference>
<keyword evidence="3" id="KW-1185">Reference proteome</keyword>
<dbReference type="InterPro" id="IPR052164">
    <property type="entry name" value="Anthracycline_SecMetBiosynth"/>
</dbReference>
<dbReference type="RefSeq" id="WP_169681409.1">
    <property type="nucleotide sequence ID" value="NZ_JABBNU010000006.1"/>
</dbReference>
<name>A0A848IWP9_9BACT</name>
<evidence type="ECO:0000313" key="2">
    <source>
        <dbReference type="EMBL" id="NMM48953.1"/>
    </source>
</evidence>
<dbReference type="SUPFAM" id="SSF54593">
    <property type="entry name" value="Glyoxalase/Bleomycin resistance protein/Dihydroxybiphenyl dioxygenase"/>
    <property type="match status" value="1"/>
</dbReference>
<accession>A0A848IWP9</accession>
<dbReference type="InterPro" id="IPR037523">
    <property type="entry name" value="VOC_core"/>
</dbReference>
<dbReference type="Pfam" id="PF00903">
    <property type="entry name" value="Glyoxalase"/>
    <property type="match status" value="1"/>
</dbReference>
<dbReference type="PROSITE" id="PS51819">
    <property type="entry name" value="VOC"/>
    <property type="match status" value="1"/>
</dbReference>
<dbReference type="EMBL" id="JABBNU010000006">
    <property type="protein sequence ID" value="NMM48953.1"/>
    <property type="molecule type" value="Genomic_DNA"/>
</dbReference>
<dbReference type="Proteomes" id="UP000559010">
    <property type="component" value="Unassembled WGS sequence"/>
</dbReference>
<comment type="caution">
    <text evidence="2">The sequence shown here is derived from an EMBL/GenBank/DDBJ whole genome shotgun (WGS) entry which is preliminary data.</text>
</comment>
<proteinExistence type="predicted"/>
<organism evidence="2 3">
    <name type="scientific">Marinigracilibium pacificum</name>
    <dbReference type="NCBI Taxonomy" id="2729599"/>
    <lineage>
        <taxon>Bacteria</taxon>
        <taxon>Pseudomonadati</taxon>
        <taxon>Bacteroidota</taxon>
        <taxon>Cytophagia</taxon>
        <taxon>Cytophagales</taxon>
        <taxon>Flammeovirgaceae</taxon>
        <taxon>Marinigracilibium</taxon>
    </lineage>
</organism>
<dbReference type="PANTHER" id="PTHR33993:SF2">
    <property type="entry name" value="VOC DOMAIN-CONTAINING PROTEIN"/>
    <property type="match status" value="1"/>
</dbReference>
<evidence type="ECO:0000313" key="3">
    <source>
        <dbReference type="Proteomes" id="UP000559010"/>
    </source>
</evidence>
<feature type="domain" description="VOC" evidence="1">
    <location>
        <begin position="10"/>
        <end position="125"/>
    </location>
</feature>
<protein>
    <submittedName>
        <fullName evidence="2">VOC family protein</fullName>
    </submittedName>
</protein>
<dbReference type="CDD" id="cd07247">
    <property type="entry name" value="SgaA_N_like"/>
    <property type="match status" value="1"/>
</dbReference>
<dbReference type="AlphaFoldDB" id="A0A848IWP9"/>
<evidence type="ECO:0000259" key="1">
    <source>
        <dbReference type="PROSITE" id="PS51819"/>
    </source>
</evidence>
<dbReference type="Gene3D" id="3.10.180.10">
    <property type="entry name" value="2,3-Dihydroxybiphenyl 1,2-Dioxygenase, domain 1"/>
    <property type="match status" value="1"/>
</dbReference>